<proteinExistence type="predicted"/>
<gene>
    <name evidence="2" type="ORF">JKJ07_20230</name>
</gene>
<feature type="compositionally biased region" description="Low complexity" evidence="1">
    <location>
        <begin position="219"/>
        <end position="228"/>
    </location>
</feature>
<dbReference type="RefSeq" id="WP_202993137.1">
    <property type="nucleotide sequence ID" value="NZ_JAENHO010000005.1"/>
</dbReference>
<keyword evidence="3" id="KW-1185">Reference proteome</keyword>
<organism evidence="2 3">
    <name type="scientific">Paractinoplanes lichenicola</name>
    <dbReference type="NCBI Taxonomy" id="2802976"/>
    <lineage>
        <taxon>Bacteria</taxon>
        <taxon>Bacillati</taxon>
        <taxon>Actinomycetota</taxon>
        <taxon>Actinomycetes</taxon>
        <taxon>Micromonosporales</taxon>
        <taxon>Micromonosporaceae</taxon>
        <taxon>Paractinoplanes</taxon>
    </lineage>
</organism>
<evidence type="ECO:0000313" key="2">
    <source>
        <dbReference type="EMBL" id="MBL7256628.1"/>
    </source>
</evidence>
<evidence type="ECO:0000256" key="1">
    <source>
        <dbReference type="SAM" id="MobiDB-lite"/>
    </source>
</evidence>
<feature type="region of interest" description="Disordered" evidence="1">
    <location>
        <begin position="1"/>
        <end position="729"/>
    </location>
</feature>
<feature type="compositionally biased region" description="Low complexity" evidence="1">
    <location>
        <begin position="580"/>
        <end position="620"/>
    </location>
</feature>
<sequence length="829" mass="82203">MVPLGSRRTVDGLGLAGPISGPPDNEQVSGPPHAGQTSAPPHAAQTSAPPHPGQISGPPFPGQTSGLPHPGQLGGPPRPGQVSGLPLPGQVSGPPRPGQISGPPHPGQISGPPRPGQVSGPPQAGQYSEPPHIGIPVGQPAANRQAQMPLAPPGRGRTGTPMTPYASGVPGQGDSHGPAFDGPRPTGVPGPNGPTGSTGAGDQRGFEGVRGPGGTHGLAGDYGARGASGSRGAGDPGGAGDPLGSGGSLGGNGRFGGGAGDPLGGNGNAPVSGGGSTDPLGATRHAPLGSGANDPHGVRGNGPLGSSANDPLGVRGNGPLGGSPNDLTGGNKPDDNRPLGGGPRDPAEGKVMSDNQADGESGRGPLGSDDNRPLAGGPNDPLGRAGSSPSEDGNRLFGAGNQGGAHSADTPVAGASRQVSGPPLPHQVSGPPQPISGAPRQAGEAPERDSDHSLDATDEGRNRASVESGRGNPWDREFGGFGLGGRNNRFLFGGRNPAESKPGLNGHGHGPGETNGRAAGPEHGEAHDENGRDDMNGRAPDTGPAATGTDETAGRRAAPDDIDARRAAAGWASVPTSTHPVVGPTSSPPASTAPTSNAPTSSVPVSAAPVSAHPVSPGPVFGAGYGQPPSYAPALPDPDAGPVSGVPAPRSAASIPVPVAKPQTSEAPPQPAEPGPGSVAGSIAGSIAGPELRRSASLEDAEPVRRGRRAAPEEEPAEEKPAAEPVAADEVALRPGDVAAGHIAFWDDDAVRHFRAAWHEVKAEFVDDPETALTRAHDLLTDAVNELTEALLAERDELDPLRGNGKPDTESMRMAMRGYREFLDRILSL</sequence>
<accession>A0ABS1VPH9</accession>
<feature type="compositionally biased region" description="Polar residues" evidence="1">
    <location>
        <begin position="35"/>
        <end position="48"/>
    </location>
</feature>
<feature type="compositionally biased region" description="Gly residues" evidence="1">
    <location>
        <begin position="229"/>
        <end position="276"/>
    </location>
</feature>
<feature type="compositionally biased region" description="Basic and acidic residues" evidence="1">
    <location>
        <begin position="520"/>
        <end position="536"/>
    </location>
</feature>
<feature type="compositionally biased region" description="Basic and acidic residues" evidence="1">
    <location>
        <begin position="552"/>
        <end position="566"/>
    </location>
</feature>
<dbReference type="Proteomes" id="UP000598996">
    <property type="component" value="Unassembled WGS sequence"/>
</dbReference>
<feature type="compositionally biased region" description="Basic and acidic residues" evidence="1">
    <location>
        <begin position="445"/>
        <end position="464"/>
    </location>
</feature>
<feature type="compositionally biased region" description="Gly residues" evidence="1">
    <location>
        <begin position="208"/>
        <end position="217"/>
    </location>
</feature>
<dbReference type="EMBL" id="JAENHO010000005">
    <property type="protein sequence ID" value="MBL7256628.1"/>
    <property type="molecule type" value="Genomic_DNA"/>
</dbReference>
<name>A0ABS1VPH9_9ACTN</name>
<feature type="compositionally biased region" description="Basic and acidic residues" evidence="1">
    <location>
        <begin position="691"/>
        <end position="705"/>
    </location>
</feature>
<evidence type="ECO:0000313" key="3">
    <source>
        <dbReference type="Proteomes" id="UP000598996"/>
    </source>
</evidence>
<reference evidence="2 3" key="1">
    <citation type="submission" date="2021-01" db="EMBL/GenBank/DDBJ databases">
        <title>Actinoplanes sp. nov. LDG1-01 isolated from lichen.</title>
        <authorList>
            <person name="Saeng-In P."/>
            <person name="Phongsopitanun W."/>
            <person name="Kanchanasin P."/>
            <person name="Yuki M."/>
            <person name="Kudo T."/>
            <person name="Ohkuma M."/>
            <person name="Tanasupawat S."/>
        </authorList>
    </citation>
    <scope>NUCLEOTIDE SEQUENCE [LARGE SCALE GENOMIC DNA]</scope>
    <source>
        <strain evidence="2 3">LDG1-01</strain>
    </source>
</reference>
<comment type="caution">
    <text evidence="2">The sequence shown here is derived from an EMBL/GenBank/DDBJ whole genome shotgun (WGS) entry which is preliminary data.</text>
</comment>
<protein>
    <submittedName>
        <fullName evidence="2">Uncharacterized protein</fullName>
    </submittedName>
</protein>
<feature type="compositionally biased region" description="Low complexity" evidence="1">
    <location>
        <begin position="486"/>
        <end position="496"/>
    </location>
</feature>